<sequence>MLAITCVLVWSSIMEIKMIVKLIKHYLLVAWNRKVAARYQVVSGF</sequence>
<dbReference type="AlphaFoldDB" id="A0A0E9PYX5"/>
<protein>
    <submittedName>
        <fullName evidence="1">Uncharacterized protein</fullName>
    </submittedName>
</protein>
<proteinExistence type="predicted"/>
<dbReference type="EMBL" id="GBXM01098766">
    <property type="protein sequence ID" value="JAH09811.1"/>
    <property type="molecule type" value="Transcribed_RNA"/>
</dbReference>
<organism evidence="1">
    <name type="scientific">Anguilla anguilla</name>
    <name type="common">European freshwater eel</name>
    <name type="synonym">Muraena anguilla</name>
    <dbReference type="NCBI Taxonomy" id="7936"/>
    <lineage>
        <taxon>Eukaryota</taxon>
        <taxon>Metazoa</taxon>
        <taxon>Chordata</taxon>
        <taxon>Craniata</taxon>
        <taxon>Vertebrata</taxon>
        <taxon>Euteleostomi</taxon>
        <taxon>Actinopterygii</taxon>
        <taxon>Neopterygii</taxon>
        <taxon>Teleostei</taxon>
        <taxon>Anguilliformes</taxon>
        <taxon>Anguillidae</taxon>
        <taxon>Anguilla</taxon>
    </lineage>
</organism>
<evidence type="ECO:0000313" key="1">
    <source>
        <dbReference type="EMBL" id="JAH09811.1"/>
    </source>
</evidence>
<accession>A0A0E9PYX5</accession>
<name>A0A0E9PYX5_ANGAN</name>
<reference evidence="1" key="2">
    <citation type="journal article" date="2015" name="Fish Shellfish Immunol.">
        <title>Early steps in the European eel (Anguilla anguilla)-Vibrio vulnificus interaction in the gills: Role of the RtxA13 toxin.</title>
        <authorList>
            <person name="Callol A."/>
            <person name="Pajuelo D."/>
            <person name="Ebbesson L."/>
            <person name="Teles M."/>
            <person name="MacKenzie S."/>
            <person name="Amaro C."/>
        </authorList>
    </citation>
    <scope>NUCLEOTIDE SEQUENCE</scope>
</reference>
<reference evidence="1" key="1">
    <citation type="submission" date="2014-11" db="EMBL/GenBank/DDBJ databases">
        <authorList>
            <person name="Amaro Gonzalez C."/>
        </authorList>
    </citation>
    <scope>NUCLEOTIDE SEQUENCE</scope>
</reference>